<evidence type="ECO:0000256" key="2">
    <source>
        <dbReference type="ARBA" id="ARBA00007935"/>
    </source>
</evidence>
<keyword evidence="4" id="KW-1003">Cell membrane</keyword>
<dbReference type="PANTHER" id="PTHR30472:SF68">
    <property type="entry name" value="FERRICHROME TRANSPORT SYSTEM PERMEASE PROTEIN FHUB"/>
    <property type="match status" value="1"/>
</dbReference>
<evidence type="ECO:0000256" key="3">
    <source>
        <dbReference type="ARBA" id="ARBA00022448"/>
    </source>
</evidence>
<keyword evidence="5 8" id="KW-0812">Transmembrane</keyword>
<feature type="transmembrane region" description="Helical" evidence="8">
    <location>
        <begin position="198"/>
        <end position="223"/>
    </location>
</feature>
<accession>A0ABD4T348</accession>
<organism evidence="9 10">
    <name type="scientific">Lyngbya confervoides BDU141951</name>
    <dbReference type="NCBI Taxonomy" id="1574623"/>
    <lineage>
        <taxon>Bacteria</taxon>
        <taxon>Bacillati</taxon>
        <taxon>Cyanobacteriota</taxon>
        <taxon>Cyanophyceae</taxon>
        <taxon>Oscillatoriophycideae</taxon>
        <taxon>Oscillatoriales</taxon>
        <taxon>Microcoleaceae</taxon>
        <taxon>Lyngbya</taxon>
    </lineage>
</organism>
<name>A0ABD4T348_9CYAN</name>
<evidence type="ECO:0000256" key="4">
    <source>
        <dbReference type="ARBA" id="ARBA00022475"/>
    </source>
</evidence>
<keyword evidence="10" id="KW-1185">Reference proteome</keyword>
<dbReference type="Gene3D" id="1.10.3470.10">
    <property type="entry name" value="ABC transporter involved in vitamin B12 uptake, BtuC"/>
    <property type="match status" value="1"/>
</dbReference>
<dbReference type="AlphaFoldDB" id="A0ABD4T348"/>
<dbReference type="PANTHER" id="PTHR30472">
    <property type="entry name" value="FERRIC ENTEROBACTIN TRANSPORT SYSTEM PERMEASE PROTEIN"/>
    <property type="match status" value="1"/>
</dbReference>
<dbReference type="InterPro" id="IPR037294">
    <property type="entry name" value="ABC_BtuC-like"/>
</dbReference>
<keyword evidence="3" id="KW-0813">Transport</keyword>
<keyword evidence="6 8" id="KW-1133">Transmembrane helix</keyword>
<evidence type="ECO:0000256" key="8">
    <source>
        <dbReference type="SAM" id="Phobius"/>
    </source>
</evidence>
<evidence type="ECO:0000313" key="9">
    <source>
        <dbReference type="EMBL" id="MCM1982913.1"/>
    </source>
</evidence>
<feature type="transmembrane region" description="Helical" evidence="8">
    <location>
        <begin position="124"/>
        <end position="144"/>
    </location>
</feature>
<dbReference type="InterPro" id="IPR000522">
    <property type="entry name" value="ABC_transptr_permease_BtuC"/>
</dbReference>
<feature type="transmembrane region" description="Helical" evidence="8">
    <location>
        <begin position="284"/>
        <end position="301"/>
    </location>
</feature>
<comment type="similarity">
    <text evidence="2">Belongs to the binding-protein-dependent transport system permease family. FecCD subfamily.</text>
</comment>
<sequence>MVSQLKPPFPAGLVLDRWHWLLLLLIGLMGSCLVALMFGSIAINPLALMRALMRQGSELHQTVIWDLRLPRLATAVAVGSALGMAGALLQGMLRNDLADPFILGISSGAGLVAIALITLNLFLIWLPLAAWVGALFTSLVVFSLGKTAMGITVERLILAGVAVSAFLGAIQTVLLLFSEDSRLQTALNWLIGSLNGRGWADLIPVLPYILVSLLLGCFLGRLINLLNLGDEMAAGLGVNLGRSRLLIASVAALLAASSVSVAGLIGFIGLVVPHGVRLVVGHDYTWVIPLSAVAGAWVLVLTDSLARLGSVELPVGAITALLGAPTFIVLLYRRSV</sequence>
<dbReference type="EMBL" id="JTHE03000047">
    <property type="protein sequence ID" value="MCM1982913.1"/>
    <property type="molecule type" value="Genomic_DNA"/>
</dbReference>
<feature type="transmembrane region" description="Helical" evidence="8">
    <location>
        <begin position="243"/>
        <end position="272"/>
    </location>
</feature>
<feature type="transmembrane region" description="Helical" evidence="8">
    <location>
        <begin position="156"/>
        <end position="177"/>
    </location>
</feature>
<comment type="caution">
    <text evidence="9">The sequence shown here is derived from an EMBL/GenBank/DDBJ whole genome shotgun (WGS) entry which is preliminary data.</text>
</comment>
<gene>
    <name evidence="9" type="ORF">QQ91_0008765</name>
</gene>
<protein>
    <submittedName>
        <fullName evidence="9">Iron ABC transporter permease</fullName>
    </submittedName>
</protein>
<evidence type="ECO:0000313" key="10">
    <source>
        <dbReference type="Proteomes" id="UP000031561"/>
    </source>
</evidence>
<feature type="transmembrane region" description="Helical" evidence="8">
    <location>
        <begin position="101"/>
        <end position="119"/>
    </location>
</feature>
<keyword evidence="7 8" id="KW-0472">Membrane</keyword>
<dbReference type="Proteomes" id="UP000031561">
    <property type="component" value="Unassembled WGS sequence"/>
</dbReference>
<dbReference type="Pfam" id="PF01032">
    <property type="entry name" value="FecCD"/>
    <property type="match status" value="1"/>
</dbReference>
<feature type="transmembrane region" description="Helical" evidence="8">
    <location>
        <begin position="313"/>
        <end position="332"/>
    </location>
</feature>
<feature type="transmembrane region" description="Helical" evidence="8">
    <location>
        <begin position="20"/>
        <end position="48"/>
    </location>
</feature>
<comment type="subcellular location">
    <subcellularLocation>
        <location evidence="1">Cell membrane</location>
        <topology evidence="1">Multi-pass membrane protein</topology>
    </subcellularLocation>
</comment>
<dbReference type="GO" id="GO:0005886">
    <property type="term" value="C:plasma membrane"/>
    <property type="evidence" value="ECO:0007669"/>
    <property type="project" value="UniProtKB-SubCell"/>
</dbReference>
<evidence type="ECO:0000256" key="6">
    <source>
        <dbReference type="ARBA" id="ARBA00022989"/>
    </source>
</evidence>
<dbReference type="CDD" id="cd06550">
    <property type="entry name" value="TM_ABC_iron-siderophores_like"/>
    <property type="match status" value="1"/>
</dbReference>
<feature type="transmembrane region" description="Helical" evidence="8">
    <location>
        <begin position="69"/>
        <end position="89"/>
    </location>
</feature>
<evidence type="ECO:0000256" key="5">
    <source>
        <dbReference type="ARBA" id="ARBA00022692"/>
    </source>
</evidence>
<dbReference type="SUPFAM" id="SSF81345">
    <property type="entry name" value="ABC transporter involved in vitamin B12 uptake, BtuC"/>
    <property type="match status" value="1"/>
</dbReference>
<dbReference type="PROSITE" id="PS51257">
    <property type="entry name" value="PROKAR_LIPOPROTEIN"/>
    <property type="match status" value="1"/>
</dbReference>
<reference evidence="9 10" key="1">
    <citation type="journal article" date="2015" name="Genome Announc.">
        <title>Draft Genome Sequence of Filamentous Marine Cyanobacterium Lyngbya confervoides Strain BDU141951.</title>
        <authorList>
            <person name="Chandrababunaidu M.M."/>
            <person name="Sen D."/>
            <person name="Tripathy S."/>
        </authorList>
    </citation>
    <scope>NUCLEOTIDE SEQUENCE [LARGE SCALE GENOMIC DNA]</scope>
    <source>
        <strain evidence="9 10">BDU141951</strain>
    </source>
</reference>
<evidence type="ECO:0000256" key="1">
    <source>
        <dbReference type="ARBA" id="ARBA00004651"/>
    </source>
</evidence>
<evidence type="ECO:0000256" key="7">
    <source>
        <dbReference type="ARBA" id="ARBA00023136"/>
    </source>
</evidence>
<proteinExistence type="inferred from homology"/>
<dbReference type="RefSeq" id="WP_166281609.1">
    <property type="nucleotide sequence ID" value="NZ_JTHE03000047.1"/>
</dbReference>
<dbReference type="FunFam" id="1.10.3470.10:FF:000001">
    <property type="entry name" value="Vitamin B12 ABC transporter permease BtuC"/>
    <property type="match status" value="1"/>
</dbReference>